<proteinExistence type="predicted"/>
<evidence type="ECO:0000313" key="3">
    <source>
        <dbReference type="WBParaSite" id="ALUE_0000460801-mRNA-1"/>
    </source>
</evidence>
<keyword evidence="1" id="KW-0812">Transmembrane</keyword>
<dbReference type="AlphaFoldDB" id="A0A0M3HQY6"/>
<sequence length="177" mass="20104">MKCCDSSGAGFANRNDTFLAKLVVIRLYFRLIFHDICCEGVRIKKTYEVSVSPISLTGDHYREDLDRMVLWMGERQMGSMRSSDEQLEHFAKAKSRTAPIIGFNYHIIAAIIVMLAHASAIVESRSYIVQSVDDYISKNCFRNEKFRECLELFSPAPSTSRVKRSATSSKFLVVTTN</sequence>
<name>A0A0M3HQY6_ASCLU</name>
<evidence type="ECO:0000256" key="1">
    <source>
        <dbReference type="SAM" id="Phobius"/>
    </source>
</evidence>
<keyword evidence="2" id="KW-1185">Reference proteome</keyword>
<keyword evidence="1" id="KW-0472">Membrane</keyword>
<accession>A0A0M3HQY6</accession>
<reference evidence="3" key="1">
    <citation type="submission" date="2017-02" db="UniProtKB">
        <authorList>
            <consortium name="WormBaseParasite"/>
        </authorList>
    </citation>
    <scope>IDENTIFICATION</scope>
</reference>
<evidence type="ECO:0000313" key="2">
    <source>
        <dbReference type="Proteomes" id="UP000036681"/>
    </source>
</evidence>
<protein>
    <submittedName>
        <fullName evidence="3">Uncharacterized protein</fullName>
    </submittedName>
</protein>
<dbReference type="WBParaSite" id="ALUE_0000460801-mRNA-1">
    <property type="protein sequence ID" value="ALUE_0000460801-mRNA-1"/>
    <property type="gene ID" value="ALUE_0000460801"/>
</dbReference>
<dbReference type="Proteomes" id="UP000036681">
    <property type="component" value="Unplaced"/>
</dbReference>
<keyword evidence="1" id="KW-1133">Transmembrane helix</keyword>
<organism evidence="2 3">
    <name type="scientific">Ascaris lumbricoides</name>
    <name type="common">Giant roundworm</name>
    <dbReference type="NCBI Taxonomy" id="6252"/>
    <lineage>
        <taxon>Eukaryota</taxon>
        <taxon>Metazoa</taxon>
        <taxon>Ecdysozoa</taxon>
        <taxon>Nematoda</taxon>
        <taxon>Chromadorea</taxon>
        <taxon>Rhabditida</taxon>
        <taxon>Spirurina</taxon>
        <taxon>Ascaridomorpha</taxon>
        <taxon>Ascaridoidea</taxon>
        <taxon>Ascarididae</taxon>
        <taxon>Ascaris</taxon>
    </lineage>
</organism>
<feature type="transmembrane region" description="Helical" evidence="1">
    <location>
        <begin position="102"/>
        <end position="122"/>
    </location>
</feature>